<evidence type="ECO:0000313" key="4">
    <source>
        <dbReference type="Proteomes" id="UP000283509"/>
    </source>
</evidence>
<dbReference type="InterPro" id="IPR057455">
    <property type="entry name" value="UBFD1_C"/>
</dbReference>
<dbReference type="PANTHER" id="PTHR16470:SF0">
    <property type="entry name" value="UBIQUITIN DOMAIN-CONTAINING PROTEIN UBFD1"/>
    <property type="match status" value="1"/>
</dbReference>
<dbReference type="EMBL" id="QCYY01001223">
    <property type="protein sequence ID" value="ROT79584.1"/>
    <property type="molecule type" value="Genomic_DNA"/>
</dbReference>
<keyword evidence="4" id="KW-1185">Reference proteome</keyword>
<name>A0A3R7N7W4_PENVA</name>
<organism evidence="3 4">
    <name type="scientific">Penaeus vannamei</name>
    <name type="common">Whiteleg shrimp</name>
    <name type="synonym">Litopenaeus vannamei</name>
    <dbReference type="NCBI Taxonomy" id="6689"/>
    <lineage>
        <taxon>Eukaryota</taxon>
        <taxon>Metazoa</taxon>
        <taxon>Ecdysozoa</taxon>
        <taxon>Arthropoda</taxon>
        <taxon>Crustacea</taxon>
        <taxon>Multicrustacea</taxon>
        <taxon>Malacostraca</taxon>
        <taxon>Eumalacostraca</taxon>
        <taxon>Eucarida</taxon>
        <taxon>Decapoda</taxon>
        <taxon>Dendrobranchiata</taxon>
        <taxon>Penaeoidea</taxon>
        <taxon>Penaeidae</taxon>
        <taxon>Penaeus</taxon>
    </lineage>
</organism>
<dbReference type="Proteomes" id="UP000283509">
    <property type="component" value="Unassembled WGS sequence"/>
</dbReference>
<gene>
    <name evidence="3" type="ORF">C7M84_001695</name>
</gene>
<protein>
    <recommendedName>
        <fullName evidence="2">UBFD1 PH-like C-terminal domain-containing protein</fullName>
    </recommendedName>
</protein>
<reference evidence="3 4" key="2">
    <citation type="submission" date="2019-01" db="EMBL/GenBank/DDBJ databases">
        <title>The decoding of complex shrimp genome reveals the adaptation for benthos swimmer, frequently molting mechanism and breeding impact on genome.</title>
        <authorList>
            <person name="Sun Y."/>
            <person name="Gao Y."/>
            <person name="Yu Y."/>
        </authorList>
    </citation>
    <scope>NUCLEOTIDE SEQUENCE [LARGE SCALE GENOMIC DNA]</scope>
    <source>
        <tissue evidence="3">Muscle</tissue>
    </source>
</reference>
<dbReference type="Gene3D" id="3.10.20.90">
    <property type="entry name" value="Phosphatidylinositol 3-kinase Catalytic Subunit, Chain A, domain 1"/>
    <property type="match status" value="1"/>
</dbReference>
<comment type="caution">
    <text evidence="3">The sequence shown here is derived from an EMBL/GenBank/DDBJ whole genome shotgun (WGS) entry which is preliminary data.</text>
</comment>
<accession>A0A3R7N7W4</accession>
<dbReference type="PANTHER" id="PTHR16470">
    <property type="entry name" value="UBIQUITIN DOMAIN-CONTAINING PROTEIN UBFD1"/>
    <property type="match status" value="1"/>
</dbReference>
<evidence type="ECO:0000313" key="3">
    <source>
        <dbReference type="EMBL" id="ROT79584.1"/>
    </source>
</evidence>
<feature type="compositionally biased region" description="Low complexity" evidence="1">
    <location>
        <begin position="43"/>
        <end position="61"/>
    </location>
</feature>
<evidence type="ECO:0000256" key="1">
    <source>
        <dbReference type="SAM" id="MobiDB-lite"/>
    </source>
</evidence>
<reference evidence="3 4" key="1">
    <citation type="submission" date="2018-04" db="EMBL/GenBank/DDBJ databases">
        <authorList>
            <person name="Zhang X."/>
            <person name="Yuan J."/>
            <person name="Li F."/>
            <person name="Xiang J."/>
        </authorList>
    </citation>
    <scope>NUCLEOTIDE SEQUENCE [LARGE SCALE GENOMIC DNA]</scope>
    <source>
        <tissue evidence="3">Muscle</tissue>
    </source>
</reference>
<dbReference type="STRING" id="6689.A0A3R7N7W4"/>
<dbReference type="GO" id="GO:0003723">
    <property type="term" value="F:RNA binding"/>
    <property type="evidence" value="ECO:0007669"/>
    <property type="project" value="TreeGrafter"/>
</dbReference>
<proteinExistence type="predicted"/>
<dbReference type="Pfam" id="PF25343">
    <property type="entry name" value="PH_UBFD1_C"/>
    <property type="match status" value="1"/>
</dbReference>
<feature type="domain" description="UBFD1 PH-like C-terminal" evidence="2">
    <location>
        <begin position="71"/>
        <end position="182"/>
    </location>
</feature>
<dbReference type="InterPro" id="IPR039120">
    <property type="entry name" value="UBFD1"/>
</dbReference>
<dbReference type="AlphaFoldDB" id="A0A3R7N7W4"/>
<sequence>MQKVMIKGLAKDEKTLRELGVTRGSKVMIVGSKLDDVVNVNTPKAESTSSEKPSTSTSTKEPLSRQKIHRKILDKGLPDDVMPGIKNNKELLPSYPLSGMLNKHGGKVRLTFKLELDQLWIGTKERTEKINMNHIRQIVSEAIEGHEQYHIMGLQLGPTEASRYWIYWVPAQYVDAIKDTVLGKW</sequence>
<evidence type="ECO:0000259" key="2">
    <source>
        <dbReference type="Pfam" id="PF25343"/>
    </source>
</evidence>
<dbReference type="GO" id="GO:0045296">
    <property type="term" value="F:cadherin binding"/>
    <property type="evidence" value="ECO:0007669"/>
    <property type="project" value="TreeGrafter"/>
</dbReference>
<feature type="region of interest" description="Disordered" evidence="1">
    <location>
        <begin position="41"/>
        <end position="67"/>
    </location>
</feature>
<dbReference type="OrthoDB" id="267397at2759"/>